<feature type="region of interest" description="Disordered" evidence="11">
    <location>
        <begin position="875"/>
        <end position="939"/>
    </location>
</feature>
<accession>A0AAN9TVH0</accession>
<feature type="domain" description="C2H2-type" evidence="12">
    <location>
        <begin position="1342"/>
        <end position="1369"/>
    </location>
</feature>
<gene>
    <name evidence="13" type="ORF">V9T40_006179</name>
</gene>
<evidence type="ECO:0000256" key="6">
    <source>
        <dbReference type="ARBA" id="ARBA00023015"/>
    </source>
</evidence>
<comment type="caution">
    <text evidence="13">The sequence shown here is derived from an EMBL/GenBank/DDBJ whole genome shotgun (WGS) entry which is preliminary data.</text>
</comment>
<feature type="compositionally biased region" description="Basic and acidic residues" evidence="11">
    <location>
        <begin position="929"/>
        <end position="939"/>
    </location>
</feature>
<evidence type="ECO:0000313" key="13">
    <source>
        <dbReference type="EMBL" id="KAK7604993.1"/>
    </source>
</evidence>
<evidence type="ECO:0000256" key="9">
    <source>
        <dbReference type="ARBA" id="ARBA00023242"/>
    </source>
</evidence>
<feature type="domain" description="C2H2-type" evidence="12">
    <location>
        <begin position="1370"/>
        <end position="1399"/>
    </location>
</feature>
<feature type="region of interest" description="Disordered" evidence="11">
    <location>
        <begin position="530"/>
        <end position="549"/>
    </location>
</feature>
<evidence type="ECO:0000256" key="1">
    <source>
        <dbReference type="ARBA" id="ARBA00004123"/>
    </source>
</evidence>
<feature type="domain" description="C2H2-type" evidence="12">
    <location>
        <begin position="1416"/>
        <end position="1445"/>
    </location>
</feature>
<protein>
    <recommendedName>
        <fullName evidence="12">C2H2-type domain-containing protein</fullName>
    </recommendedName>
</protein>
<evidence type="ECO:0000256" key="10">
    <source>
        <dbReference type="PROSITE-ProRule" id="PRU00042"/>
    </source>
</evidence>
<dbReference type="Proteomes" id="UP001367676">
    <property type="component" value="Unassembled WGS sequence"/>
</dbReference>
<feature type="region of interest" description="Disordered" evidence="11">
    <location>
        <begin position="153"/>
        <end position="178"/>
    </location>
</feature>
<keyword evidence="9" id="KW-0539">Nucleus</keyword>
<dbReference type="PROSITE" id="PS50157">
    <property type="entry name" value="ZINC_FINGER_C2H2_2"/>
    <property type="match status" value="5"/>
</dbReference>
<dbReference type="GO" id="GO:0005634">
    <property type="term" value="C:nucleus"/>
    <property type="evidence" value="ECO:0007669"/>
    <property type="project" value="UniProtKB-SubCell"/>
</dbReference>
<feature type="compositionally biased region" description="Low complexity" evidence="11">
    <location>
        <begin position="157"/>
        <end position="170"/>
    </location>
</feature>
<dbReference type="Gene3D" id="3.30.160.60">
    <property type="entry name" value="Classic Zinc Finger"/>
    <property type="match status" value="4"/>
</dbReference>
<evidence type="ECO:0000259" key="12">
    <source>
        <dbReference type="PROSITE" id="PS50157"/>
    </source>
</evidence>
<organism evidence="13 14">
    <name type="scientific">Parthenolecanium corni</name>
    <dbReference type="NCBI Taxonomy" id="536013"/>
    <lineage>
        <taxon>Eukaryota</taxon>
        <taxon>Metazoa</taxon>
        <taxon>Ecdysozoa</taxon>
        <taxon>Arthropoda</taxon>
        <taxon>Hexapoda</taxon>
        <taxon>Insecta</taxon>
        <taxon>Pterygota</taxon>
        <taxon>Neoptera</taxon>
        <taxon>Paraneoptera</taxon>
        <taxon>Hemiptera</taxon>
        <taxon>Sternorrhyncha</taxon>
        <taxon>Coccoidea</taxon>
        <taxon>Coccidae</taxon>
        <taxon>Parthenolecanium</taxon>
    </lineage>
</organism>
<dbReference type="InterPro" id="IPR051969">
    <property type="entry name" value="Zinc-finger_DNA-bd_regulators"/>
</dbReference>
<dbReference type="GO" id="GO:0000981">
    <property type="term" value="F:DNA-binding transcription factor activity, RNA polymerase II-specific"/>
    <property type="evidence" value="ECO:0007669"/>
    <property type="project" value="TreeGrafter"/>
</dbReference>
<feature type="compositionally biased region" description="Acidic residues" evidence="11">
    <location>
        <begin position="917"/>
        <end position="928"/>
    </location>
</feature>
<dbReference type="GO" id="GO:0000978">
    <property type="term" value="F:RNA polymerase II cis-regulatory region sequence-specific DNA binding"/>
    <property type="evidence" value="ECO:0007669"/>
    <property type="project" value="TreeGrafter"/>
</dbReference>
<keyword evidence="8" id="KW-0804">Transcription</keyword>
<dbReference type="GO" id="GO:0008270">
    <property type="term" value="F:zinc ion binding"/>
    <property type="evidence" value="ECO:0007669"/>
    <property type="project" value="UniProtKB-KW"/>
</dbReference>
<evidence type="ECO:0000313" key="14">
    <source>
        <dbReference type="Proteomes" id="UP001367676"/>
    </source>
</evidence>
<keyword evidence="7" id="KW-0238">DNA-binding</keyword>
<dbReference type="FunFam" id="3.30.160.60:FF:000322">
    <property type="entry name" value="GDNF-inducible zinc finger protein 1"/>
    <property type="match status" value="1"/>
</dbReference>
<feature type="compositionally biased region" description="Basic and acidic residues" evidence="11">
    <location>
        <begin position="1249"/>
        <end position="1270"/>
    </location>
</feature>
<name>A0AAN9TVH0_9HEMI</name>
<keyword evidence="4 10" id="KW-0863">Zinc-finger</keyword>
<evidence type="ECO:0000256" key="11">
    <source>
        <dbReference type="SAM" id="MobiDB-lite"/>
    </source>
</evidence>
<dbReference type="SUPFAM" id="SSF57667">
    <property type="entry name" value="beta-beta-alpha zinc fingers"/>
    <property type="match status" value="3"/>
</dbReference>
<dbReference type="PANTHER" id="PTHR45944">
    <property type="entry name" value="SCHNURRI, ISOFORM F"/>
    <property type="match status" value="1"/>
</dbReference>
<evidence type="ECO:0000256" key="3">
    <source>
        <dbReference type="ARBA" id="ARBA00022737"/>
    </source>
</evidence>
<feature type="domain" description="C2H2-type" evidence="12">
    <location>
        <begin position="363"/>
        <end position="392"/>
    </location>
</feature>
<evidence type="ECO:0000256" key="2">
    <source>
        <dbReference type="ARBA" id="ARBA00022723"/>
    </source>
</evidence>
<dbReference type="SMART" id="SM00355">
    <property type="entry name" value="ZnF_C2H2"/>
    <property type="match status" value="5"/>
</dbReference>
<dbReference type="EMBL" id="JBBCAQ010000003">
    <property type="protein sequence ID" value="KAK7604993.1"/>
    <property type="molecule type" value="Genomic_DNA"/>
</dbReference>
<feature type="domain" description="C2H2-type" evidence="12">
    <location>
        <begin position="335"/>
        <end position="362"/>
    </location>
</feature>
<feature type="region of interest" description="Disordered" evidence="11">
    <location>
        <begin position="1208"/>
        <end position="1271"/>
    </location>
</feature>
<comment type="subcellular location">
    <subcellularLocation>
        <location evidence="1">Nucleus</location>
    </subcellularLocation>
</comment>
<keyword evidence="6" id="KW-0805">Transcription regulation</keyword>
<dbReference type="InterPro" id="IPR036236">
    <property type="entry name" value="Znf_C2H2_sf"/>
</dbReference>
<keyword evidence="14" id="KW-1185">Reference proteome</keyword>
<reference evidence="13 14" key="1">
    <citation type="submission" date="2024-03" db="EMBL/GenBank/DDBJ databases">
        <title>Adaptation during the transition from Ophiocordyceps entomopathogen to insect associate is accompanied by gene loss and intensified selection.</title>
        <authorList>
            <person name="Ward C.M."/>
            <person name="Onetto C.A."/>
            <person name="Borneman A.R."/>
        </authorList>
    </citation>
    <scope>NUCLEOTIDE SEQUENCE [LARGE SCALE GENOMIC DNA]</scope>
    <source>
        <strain evidence="13">AWRI1</strain>
        <tissue evidence="13">Single Adult Female</tissue>
    </source>
</reference>
<keyword evidence="5" id="KW-0862">Zinc</keyword>
<dbReference type="PANTHER" id="PTHR45944:SF2">
    <property type="entry name" value="SCHNURRI, ISOFORM F"/>
    <property type="match status" value="1"/>
</dbReference>
<feature type="region of interest" description="Disordered" evidence="11">
    <location>
        <begin position="441"/>
        <end position="474"/>
    </location>
</feature>
<evidence type="ECO:0000256" key="4">
    <source>
        <dbReference type="ARBA" id="ARBA00022771"/>
    </source>
</evidence>
<keyword evidence="2" id="KW-0479">Metal-binding</keyword>
<sequence length="1510" mass="162466">MWLQQEPKEVLGFVDGWKMEAAETAAACALGCEHLGQHFEVSVHRTGCELVTDWQCTCAHEEGVGGIKIDNEIENNENELTNVATDHATNDIQKSQNENYVKEPSTSSCDGYKASIVPIPVNGIKYLHKKFKKMAAILSDDCATGVDATDKSSVHISGSQQQPPQSSCPLPAAPKTSPDVRIAAAPSAVAPLSSLPESVPTSVLCATRVEPARFSPPSQQHQNHQSPQNRISPANGLVVVTDDPLILSQQPSRLSTAFAAKTNSTTFSSVYCNARTSSVSLTSVPASVGVAAVAAVAPLVASPIASATAATAAYVAGQTSLAEDEAGTPAATGRHACPYCKLVCNKPSVLQKHIRAHTNERPFPCQPCGFAFKTSSNLYKHRRSRSHSLKLEEVGVDGKVAATSAAAMVAFGSNNSGCGSRCSSASGGGGSVIEEELLMGDEEDDSQASSRDADASSESESGSSGGSNGKVAQPKKSIYKPKFHKASIYIQNNPLSSVPTASLLSSAGEHLVSASSLNKFGLQLKIPAVSSGSRSLPSTPSPFSGSSPSPEFLQRHISKLISENQAIVETTDPFWSKKFYSRTSKESAMVASPAAAVVSCASVADTMLNAALPKKKVTTSAMAVSATVASATVLCAVGEEEKLANESKLAHALLQPKVSKSISMNDVSAIAEESQPLNLTMCKDMGPSRSAERVTEVAAPVEVVDVKSKVKVLQKQAQVKITEIEKESAAPSTVKFARPTSLPLKPGSCTPKKLLLPGSVSVLPLISPETPRPNKSYGQLYIGGNAYTYLGLKCSTRSTFCTLHKSQPTYVPLSPEHNKISMYSNWKVRSEVDPYFPPTKAMACYDSRQRYSPYTVMYGKTKDAVTHSSYWLHRIKSPTTRDNGETKGGQGEENKENRTQEHQIDEMRNMVESQEGTNDDEEDDEDGEDFRNDDPKSQLEREVAKSLLSLSKMSHQSVSEGYVNAGLVPLNARPNTYPYKFSALSPLSSKPHTPTLTSISEQKERESVTKNTRLAQELQTCLPSSQSVKQKVGESVMGRYYFVSPVDKDVKTTSTVTTTSDLPESAGKGSAVTPVFPIVPIDLSSKTLPERRVPWTTRLPTNSPFDDVCYAATTSISEILTPVSEPVLLASICSTIDRLPPPPASAANDVADGSSSVMLQTYLKERAVQDLKIKQQYQSPHIKIDHQRDFDLKYNAYNEAFHMGASDLKSQQPQQSHHHQLHPPHRLEDRTTPSPTKRKNHFTFDGEPPSEKTYVKLDRGRGTGDAESSKENYAAASAAAAAGGGGSDAEKGNNDCPTSVIILVGSPNSGSAAPSKRLKAEFISPSNGPLPKYASVLEDGRSKCVVCNKIFTKPSQLRLHVNIHYFEQPFRCQPCAVSFRTKGHLQKHLGSNSHLNKVSMNSTAGGQTSTNNPRPFKCDDCSVGFRIHGHLAKHLRSKMHIMKLECLGKLPFGTYAEMERCGVNMNDIDTTDCENSLESLQRIAKGVVSSAMYVNNADDEGKILINGSQY</sequence>
<feature type="compositionally biased region" description="Basic and acidic residues" evidence="11">
    <location>
        <begin position="882"/>
        <end position="909"/>
    </location>
</feature>
<evidence type="ECO:0000256" key="5">
    <source>
        <dbReference type="ARBA" id="ARBA00022833"/>
    </source>
</evidence>
<keyword evidence="3" id="KW-0677">Repeat</keyword>
<evidence type="ECO:0000256" key="8">
    <source>
        <dbReference type="ARBA" id="ARBA00023163"/>
    </source>
</evidence>
<proteinExistence type="predicted"/>
<evidence type="ECO:0000256" key="7">
    <source>
        <dbReference type="ARBA" id="ARBA00023125"/>
    </source>
</evidence>
<dbReference type="Pfam" id="PF00096">
    <property type="entry name" value="zf-C2H2"/>
    <property type="match status" value="1"/>
</dbReference>
<dbReference type="InterPro" id="IPR013087">
    <property type="entry name" value="Znf_C2H2_type"/>
</dbReference>
<dbReference type="PROSITE" id="PS00028">
    <property type="entry name" value="ZINC_FINGER_C2H2_1"/>
    <property type="match status" value="5"/>
</dbReference>